<name>A0ABQ4N678_9BACL</name>
<keyword evidence="2" id="KW-1185">Reference proteome</keyword>
<reference evidence="1 2" key="1">
    <citation type="submission" date="2021-04" db="EMBL/GenBank/DDBJ databases">
        <title>Draft genome sequence of Paenibacillus cisolokensis, LC2-13A.</title>
        <authorList>
            <person name="Uke A."/>
            <person name="Chhe C."/>
            <person name="Baramee S."/>
            <person name="Kosugi A."/>
        </authorList>
    </citation>
    <scope>NUCLEOTIDE SEQUENCE [LARGE SCALE GENOMIC DNA]</scope>
    <source>
        <strain evidence="1 2">LC2-13A</strain>
    </source>
</reference>
<comment type="caution">
    <text evidence="1">The sequence shown here is derived from an EMBL/GenBank/DDBJ whole genome shotgun (WGS) entry which is preliminary data.</text>
</comment>
<evidence type="ECO:0000313" key="1">
    <source>
        <dbReference type="EMBL" id="GIQ63728.1"/>
    </source>
</evidence>
<dbReference type="RefSeq" id="WP_280515304.1">
    <property type="nucleotide sequence ID" value="NZ_BOVJ01000068.1"/>
</dbReference>
<gene>
    <name evidence="1" type="ORF">PACILC2_22960</name>
</gene>
<dbReference type="Proteomes" id="UP000680304">
    <property type="component" value="Unassembled WGS sequence"/>
</dbReference>
<dbReference type="EMBL" id="BOVJ01000068">
    <property type="protein sequence ID" value="GIQ63728.1"/>
    <property type="molecule type" value="Genomic_DNA"/>
</dbReference>
<proteinExistence type="predicted"/>
<sequence length="430" mass="45466">MSYEIDFVQLEKVDPSFAPESIRGVGDTVTVYDELLGYAFDARVHEYERYPFEPRRARVVLANFREFKVADYIFQATVGSKKAIQYTSENAVLKGVKYDDSLTLVDGFGLKVTDSAGNERVRLGQYGAGKYGLWVNSGAIEIYGGLPDNQVASAAKWNGRTTLITDTGVYTGTVRATQIIVGPAGEKIDDNLLVSGTKWNNRTTLITDSGIYTGTVNANQIIANSLSAISANLGTITAGSITSVNISASSISGGSISGTTITGGVITGSTVQTSSGTSKIVLSPSGFASYDQNGVKRISIDTVGGLGYQELRFYNQTGAQTGVVSGVDSQINVGAIGSGNMLVLGGSYIAVDYTISGFDFSFVPVLNFPITNVQGLSTTLNRIDSDIATLQSSKANLGEAGYNMAFDPFTRNLKLYAKTGALLASVTIPN</sequence>
<accession>A0ABQ4N678</accession>
<organism evidence="1 2">
    <name type="scientific">Paenibacillus cisolokensis</name>
    <dbReference type="NCBI Taxonomy" id="1658519"/>
    <lineage>
        <taxon>Bacteria</taxon>
        <taxon>Bacillati</taxon>
        <taxon>Bacillota</taxon>
        <taxon>Bacilli</taxon>
        <taxon>Bacillales</taxon>
        <taxon>Paenibacillaceae</taxon>
        <taxon>Paenibacillus</taxon>
    </lineage>
</organism>
<protein>
    <submittedName>
        <fullName evidence="1">Uncharacterized protein</fullName>
    </submittedName>
</protein>
<evidence type="ECO:0000313" key="2">
    <source>
        <dbReference type="Proteomes" id="UP000680304"/>
    </source>
</evidence>